<dbReference type="EMBL" id="MU277211">
    <property type="protein sequence ID" value="KAI0061702.1"/>
    <property type="molecule type" value="Genomic_DNA"/>
</dbReference>
<accession>A0ACB8SZS4</accession>
<keyword evidence="2" id="KW-1185">Reference proteome</keyword>
<dbReference type="Proteomes" id="UP000814140">
    <property type="component" value="Unassembled WGS sequence"/>
</dbReference>
<protein>
    <submittedName>
        <fullName evidence="1">Uncharacterized protein</fullName>
    </submittedName>
</protein>
<reference evidence="1" key="1">
    <citation type="submission" date="2021-03" db="EMBL/GenBank/DDBJ databases">
        <authorList>
            <consortium name="DOE Joint Genome Institute"/>
            <person name="Ahrendt S."/>
            <person name="Looney B.P."/>
            <person name="Miyauchi S."/>
            <person name="Morin E."/>
            <person name="Drula E."/>
            <person name="Courty P.E."/>
            <person name="Chicoki N."/>
            <person name="Fauchery L."/>
            <person name="Kohler A."/>
            <person name="Kuo A."/>
            <person name="Labutti K."/>
            <person name="Pangilinan J."/>
            <person name="Lipzen A."/>
            <person name="Riley R."/>
            <person name="Andreopoulos W."/>
            <person name="He G."/>
            <person name="Johnson J."/>
            <person name="Barry K.W."/>
            <person name="Grigoriev I.V."/>
            <person name="Nagy L."/>
            <person name="Hibbett D."/>
            <person name="Henrissat B."/>
            <person name="Matheny P.B."/>
            <person name="Labbe J."/>
            <person name="Martin F."/>
        </authorList>
    </citation>
    <scope>NUCLEOTIDE SEQUENCE</scope>
    <source>
        <strain evidence="1">HHB10654</strain>
    </source>
</reference>
<comment type="caution">
    <text evidence="1">The sequence shown here is derived from an EMBL/GenBank/DDBJ whole genome shotgun (WGS) entry which is preliminary data.</text>
</comment>
<sequence>MKRHRKKTRRGSPISKLPEELLLEIFAHLPNYAARRRRGRDCPPHWLSVTRVCTLWRRVALACPDLWRFIPLESEPWTQAALKHSKDALITIRAAKWPKPSTLEDPYAKQLALEHISRAREITLVDFNNNISYGVTVNCNSDESSPKPSPHLEVLRLRVDIRSCTGLRLSGVFDEIPTPKLRDLRLHNLFIRWTSPLLQSTALTHLELQVQEIPALRTWDCVEDLAQTLSRMPLLHTLVLLNVFPPNTAVPPGLLPERLDFPHLATIRFAGSSIMEHILACIAAPACVEFALVLNTDYVESPLPLPLPQHRMPDALTTFFSRTGDKLYSVKLYGYGLWGGRTQMFNTLARISSPLRRLYLDRVDGVTEDEETWADLELPTPLLLAARATPMIWDDPEL</sequence>
<evidence type="ECO:0000313" key="1">
    <source>
        <dbReference type="EMBL" id="KAI0061702.1"/>
    </source>
</evidence>
<organism evidence="1 2">
    <name type="scientific">Artomyces pyxidatus</name>
    <dbReference type="NCBI Taxonomy" id="48021"/>
    <lineage>
        <taxon>Eukaryota</taxon>
        <taxon>Fungi</taxon>
        <taxon>Dikarya</taxon>
        <taxon>Basidiomycota</taxon>
        <taxon>Agaricomycotina</taxon>
        <taxon>Agaricomycetes</taxon>
        <taxon>Russulales</taxon>
        <taxon>Auriscalpiaceae</taxon>
        <taxon>Artomyces</taxon>
    </lineage>
</organism>
<name>A0ACB8SZS4_9AGAM</name>
<evidence type="ECO:0000313" key="2">
    <source>
        <dbReference type="Proteomes" id="UP000814140"/>
    </source>
</evidence>
<proteinExistence type="predicted"/>
<reference evidence="1" key="2">
    <citation type="journal article" date="2022" name="New Phytol.">
        <title>Evolutionary transition to the ectomycorrhizal habit in the genomes of a hyperdiverse lineage of mushroom-forming fungi.</title>
        <authorList>
            <person name="Looney B."/>
            <person name="Miyauchi S."/>
            <person name="Morin E."/>
            <person name="Drula E."/>
            <person name="Courty P.E."/>
            <person name="Kohler A."/>
            <person name="Kuo A."/>
            <person name="LaButti K."/>
            <person name="Pangilinan J."/>
            <person name="Lipzen A."/>
            <person name="Riley R."/>
            <person name="Andreopoulos W."/>
            <person name="He G."/>
            <person name="Johnson J."/>
            <person name="Nolan M."/>
            <person name="Tritt A."/>
            <person name="Barry K.W."/>
            <person name="Grigoriev I.V."/>
            <person name="Nagy L.G."/>
            <person name="Hibbett D."/>
            <person name="Henrissat B."/>
            <person name="Matheny P.B."/>
            <person name="Labbe J."/>
            <person name="Martin F.M."/>
        </authorList>
    </citation>
    <scope>NUCLEOTIDE SEQUENCE</scope>
    <source>
        <strain evidence="1">HHB10654</strain>
    </source>
</reference>
<gene>
    <name evidence="1" type="ORF">BV25DRAFT_1826428</name>
</gene>